<name>A0A941J2L4_9BACI</name>
<protein>
    <submittedName>
        <fullName evidence="1">Uncharacterized protein</fullName>
    </submittedName>
</protein>
<accession>A0A941J2L4</accession>
<dbReference type="AlphaFoldDB" id="A0A941J2L4"/>
<gene>
    <name evidence="1" type="ORF">KEH51_11510</name>
</gene>
<dbReference type="EMBL" id="JAGTPW010000017">
    <property type="protein sequence ID" value="MBR8644808.1"/>
    <property type="molecule type" value="Genomic_DNA"/>
</dbReference>
<sequence length="53" mass="6007">MMFEQTPVALADVKKNRLIGCCHWHAGSNQCLDNSCSWFRVIIIDLKDKEVAA</sequence>
<evidence type="ECO:0000313" key="1">
    <source>
        <dbReference type="EMBL" id="MBR8644808.1"/>
    </source>
</evidence>
<reference evidence="1" key="1">
    <citation type="submission" date="2021-04" db="EMBL/GenBank/DDBJ databases">
        <title>Whole genome sequencing of Enterococci isolates from hospitalized patients.</title>
        <authorList>
            <person name="Ogoti B.M."/>
            <person name="Onyambu F.G."/>
        </authorList>
    </citation>
    <scope>NUCLEOTIDE SEQUENCE</scope>
    <source>
        <strain evidence="1">242</strain>
    </source>
</reference>
<comment type="caution">
    <text evidence="1">The sequence shown here is derived from an EMBL/GenBank/DDBJ whole genome shotgun (WGS) entry which is preliminary data.</text>
</comment>
<organism evidence="1 2">
    <name type="scientific">Peribacillus frigoritolerans</name>
    <dbReference type="NCBI Taxonomy" id="450367"/>
    <lineage>
        <taxon>Bacteria</taxon>
        <taxon>Bacillati</taxon>
        <taxon>Bacillota</taxon>
        <taxon>Bacilli</taxon>
        <taxon>Bacillales</taxon>
        <taxon>Bacillaceae</taxon>
        <taxon>Peribacillus</taxon>
    </lineage>
</organism>
<evidence type="ECO:0000313" key="2">
    <source>
        <dbReference type="Proteomes" id="UP000680045"/>
    </source>
</evidence>
<dbReference type="Proteomes" id="UP000680045">
    <property type="component" value="Unassembled WGS sequence"/>
</dbReference>
<proteinExistence type="predicted"/>